<gene>
    <name evidence="3" type="ORF">SO802_006021</name>
</gene>
<feature type="region of interest" description="Disordered" evidence="1">
    <location>
        <begin position="66"/>
        <end position="86"/>
    </location>
</feature>
<evidence type="ECO:0000313" key="3">
    <source>
        <dbReference type="EMBL" id="KAL0010913.1"/>
    </source>
</evidence>
<dbReference type="AlphaFoldDB" id="A0AAW2DMU8"/>
<reference evidence="3 4" key="1">
    <citation type="submission" date="2024-01" db="EMBL/GenBank/DDBJ databases">
        <title>A telomere-to-telomere, gap-free genome of sweet tea (Lithocarpus litseifolius).</title>
        <authorList>
            <person name="Zhou J."/>
        </authorList>
    </citation>
    <scope>NUCLEOTIDE SEQUENCE [LARGE SCALE GENOMIC DNA]</scope>
    <source>
        <strain evidence="3">Zhou-2022a</strain>
        <tissue evidence="3">Leaf</tissue>
    </source>
</reference>
<feature type="chain" id="PRO_5043553737" evidence="2">
    <location>
        <begin position="18"/>
        <end position="107"/>
    </location>
</feature>
<feature type="compositionally biased region" description="Gly residues" evidence="1">
    <location>
        <begin position="73"/>
        <end position="83"/>
    </location>
</feature>
<comment type="caution">
    <text evidence="3">The sequence shown here is derived from an EMBL/GenBank/DDBJ whole genome shotgun (WGS) entry which is preliminary data.</text>
</comment>
<name>A0AAW2DMU8_9ROSI</name>
<dbReference type="Proteomes" id="UP001459277">
    <property type="component" value="Unassembled WGS sequence"/>
</dbReference>
<accession>A0AAW2DMU8</accession>
<evidence type="ECO:0000313" key="4">
    <source>
        <dbReference type="Proteomes" id="UP001459277"/>
    </source>
</evidence>
<sequence>MSTVLMVSLVSMRWVATQMSWVTLFRRPTIQRSEELVWLVENLKLEMTEYSWQIYDRKGYAFLGGDDDDNDDGGGGGGNGGGDLEATPSYQARIRLFSSDLAERQTT</sequence>
<organism evidence="3 4">
    <name type="scientific">Lithocarpus litseifolius</name>
    <dbReference type="NCBI Taxonomy" id="425828"/>
    <lineage>
        <taxon>Eukaryota</taxon>
        <taxon>Viridiplantae</taxon>
        <taxon>Streptophyta</taxon>
        <taxon>Embryophyta</taxon>
        <taxon>Tracheophyta</taxon>
        <taxon>Spermatophyta</taxon>
        <taxon>Magnoliopsida</taxon>
        <taxon>eudicotyledons</taxon>
        <taxon>Gunneridae</taxon>
        <taxon>Pentapetalae</taxon>
        <taxon>rosids</taxon>
        <taxon>fabids</taxon>
        <taxon>Fagales</taxon>
        <taxon>Fagaceae</taxon>
        <taxon>Lithocarpus</taxon>
    </lineage>
</organism>
<feature type="signal peptide" evidence="2">
    <location>
        <begin position="1"/>
        <end position="17"/>
    </location>
</feature>
<evidence type="ECO:0000256" key="1">
    <source>
        <dbReference type="SAM" id="MobiDB-lite"/>
    </source>
</evidence>
<protein>
    <submittedName>
        <fullName evidence="3">Uncharacterized protein</fullName>
    </submittedName>
</protein>
<keyword evidence="2" id="KW-0732">Signal</keyword>
<evidence type="ECO:0000256" key="2">
    <source>
        <dbReference type="SAM" id="SignalP"/>
    </source>
</evidence>
<dbReference type="EMBL" id="JAZDWU010000002">
    <property type="protein sequence ID" value="KAL0010913.1"/>
    <property type="molecule type" value="Genomic_DNA"/>
</dbReference>
<proteinExistence type="predicted"/>
<keyword evidence="4" id="KW-1185">Reference proteome</keyword>